<reference evidence="3" key="1">
    <citation type="journal article" date="2019" name="Int. J. Syst. Evol. Microbiol.">
        <title>The Global Catalogue of Microorganisms (GCM) 10K type strain sequencing project: providing services to taxonomists for standard genome sequencing and annotation.</title>
        <authorList>
            <consortium name="The Broad Institute Genomics Platform"/>
            <consortium name="The Broad Institute Genome Sequencing Center for Infectious Disease"/>
            <person name="Wu L."/>
            <person name="Ma J."/>
        </authorList>
    </citation>
    <scope>NUCLEOTIDE SEQUENCE [LARGE SCALE GENOMIC DNA]</scope>
    <source>
        <strain evidence="3">KCTC 33575</strain>
    </source>
</reference>
<protein>
    <submittedName>
        <fullName evidence="2">Uncharacterized protein</fullName>
    </submittedName>
</protein>
<evidence type="ECO:0000256" key="1">
    <source>
        <dbReference type="SAM" id="Phobius"/>
    </source>
</evidence>
<comment type="caution">
    <text evidence="2">The sequence shown here is derived from an EMBL/GenBank/DDBJ whole genome shotgun (WGS) entry which is preliminary data.</text>
</comment>
<keyword evidence="1" id="KW-0812">Transmembrane</keyword>
<feature type="transmembrane region" description="Helical" evidence="1">
    <location>
        <begin position="54"/>
        <end position="71"/>
    </location>
</feature>
<keyword evidence="3" id="KW-1185">Reference proteome</keyword>
<feature type="transmembrane region" description="Helical" evidence="1">
    <location>
        <begin position="113"/>
        <end position="132"/>
    </location>
</feature>
<name>A0ABW5X090_9STAP</name>
<accession>A0ABW5X090</accession>
<dbReference type="Proteomes" id="UP001597519">
    <property type="component" value="Unassembled WGS sequence"/>
</dbReference>
<feature type="transmembrane region" description="Helical" evidence="1">
    <location>
        <begin position="7"/>
        <end position="28"/>
    </location>
</feature>
<organism evidence="2 3">
    <name type="scientific">Corticicoccus populi</name>
    <dbReference type="NCBI Taxonomy" id="1812821"/>
    <lineage>
        <taxon>Bacteria</taxon>
        <taxon>Bacillati</taxon>
        <taxon>Bacillota</taxon>
        <taxon>Bacilli</taxon>
        <taxon>Bacillales</taxon>
        <taxon>Staphylococcaceae</taxon>
        <taxon>Corticicoccus</taxon>
    </lineage>
</organism>
<keyword evidence="1" id="KW-1133">Transmembrane helix</keyword>
<evidence type="ECO:0000313" key="3">
    <source>
        <dbReference type="Proteomes" id="UP001597519"/>
    </source>
</evidence>
<feature type="transmembrane region" description="Helical" evidence="1">
    <location>
        <begin position="78"/>
        <end position="101"/>
    </location>
</feature>
<evidence type="ECO:0000313" key="2">
    <source>
        <dbReference type="EMBL" id="MFD2830966.1"/>
    </source>
</evidence>
<dbReference type="RefSeq" id="WP_377774499.1">
    <property type="nucleotide sequence ID" value="NZ_JBHUOQ010000004.1"/>
</dbReference>
<gene>
    <name evidence="2" type="ORF">ACFSX4_10875</name>
</gene>
<keyword evidence="1" id="KW-0472">Membrane</keyword>
<proteinExistence type="predicted"/>
<dbReference type="EMBL" id="JBHUOQ010000004">
    <property type="protein sequence ID" value="MFD2830966.1"/>
    <property type="molecule type" value="Genomic_DNA"/>
</dbReference>
<sequence length="141" mass="16774">MRYFYDAAVVIVSTLILYYSMRIMDIFFNTVTSSLLLNVDFIRDYQSVTFFEEMAYHTIVSMIVYIILLNINCRLNQFYRFSIIFSVIIFGALYFVLTLAAEREIFIINSAGFIVWITGHCIYLVFVHYAVIWRNRFSDRN</sequence>